<gene>
    <name evidence="2" type="ORF">TESG_06263</name>
</gene>
<sequence>MGEPVRGGREGGGKTDGMCKETTPLHMLPERLIFTYKLNHDPNDMSHTAHGFWSTEILVSKFLAQREASKAEKLNILIVRIVALSDNRVSRHVTKYISTVKGKKLEWEGKRNPSGCKSEREGSKWGSGFHPPWQLRRGEKRSQCKSRAAPGPPVTGLQSPKPWWHPRQEDELESLKTLVRPERTDIGLSLEWICHPYWAMGWLSDFYLDEGVSIMELESLRRLLPELSGRLAGIYLPYSLPHPYLDETLDRYLRTYKPMRLPSSFLRSANERTFGKTTLWGGSGDSRRLQVTEARTEDVDQRTRVKSTHLWSSFECTLFILIDKGLNNLLFITRNTPEDFSPDVWMHQDILELLRIPINILANKSEFASFRHP</sequence>
<feature type="region of interest" description="Disordered" evidence="1">
    <location>
        <begin position="108"/>
        <end position="163"/>
    </location>
</feature>
<reference evidence="3" key="1">
    <citation type="journal article" date="2012" name="MBio">
        <title>Comparative genome analysis of Trichophyton rubrum and related dermatophytes reveals candidate genes involved in infection.</title>
        <authorList>
            <person name="Martinez D.A."/>
            <person name="Oliver B.G."/>
            <person name="Graeser Y."/>
            <person name="Goldberg J.M."/>
            <person name="Li W."/>
            <person name="Martinez-Rossi N.M."/>
            <person name="Monod M."/>
            <person name="Shelest E."/>
            <person name="Barton R.C."/>
            <person name="Birch E."/>
            <person name="Brakhage A.A."/>
            <person name="Chen Z."/>
            <person name="Gurr S.J."/>
            <person name="Heiman D."/>
            <person name="Heitman J."/>
            <person name="Kosti I."/>
            <person name="Rossi A."/>
            <person name="Saif S."/>
            <person name="Samalova M."/>
            <person name="Saunders C.W."/>
            <person name="Shea T."/>
            <person name="Summerbell R.C."/>
            <person name="Xu J."/>
            <person name="Young S."/>
            <person name="Zeng Q."/>
            <person name="Birren B.W."/>
            <person name="Cuomo C.A."/>
            <person name="White T.C."/>
        </authorList>
    </citation>
    <scope>NUCLEOTIDE SEQUENCE [LARGE SCALE GENOMIC DNA]</scope>
    <source>
        <strain evidence="3">CBS 112818</strain>
    </source>
</reference>
<feature type="compositionally biased region" description="Basic and acidic residues" evidence="1">
    <location>
        <begin position="1"/>
        <end position="19"/>
    </location>
</feature>
<keyword evidence="3" id="KW-1185">Reference proteome</keyword>
<dbReference type="AlphaFoldDB" id="F2S5Q2"/>
<evidence type="ECO:0000313" key="2">
    <source>
        <dbReference type="EMBL" id="EGD98901.1"/>
    </source>
</evidence>
<evidence type="ECO:0000256" key="1">
    <source>
        <dbReference type="SAM" id="MobiDB-lite"/>
    </source>
</evidence>
<accession>F2S5Q2</accession>
<dbReference type="EMBL" id="GG698516">
    <property type="protein sequence ID" value="EGD98901.1"/>
    <property type="molecule type" value="Genomic_DNA"/>
</dbReference>
<protein>
    <submittedName>
        <fullName evidence="2">Uncharacterized protein</fullName>
    </submittedName>
</protein>
<name>F2S5Q2_TRIT1</name>
<feature type="compositionally biased region" description="Basic and acidic residues" evidence="1">
    <location>
        <begin position="108"/>
        <end position="123"/>
    </location>
</feature>
<evidence type="ECO:0000313" key="3">
    <source>
        <dbReference type="Proteomes" id="UP000009172"/>
    </source>
</evidence>
<proteinExistence type="predicted"/>
<dbReference type="HOGENOM" id="CLU_742249_0_0_1"/>
<organism evidence="2 3">
    <name type="scientific">Trichophyton tonsurans (strain CBS 112818)</name>
    <name type="common">Scalp ringworm fungus</name>
    <dbReference type="NCBI Taxonomy" id="647933"/>
    <lineage>
        <taxon>Eukaryota</taxon>
        <taxon>Fungi</taxon>
        <taxon>Dikarya</taxon>
        <taxon>Ascomycota</taxon>
        <taxon>Pezizomycotina</taxon>
        <taxon>Eurotiomycetes</taxon>
        <taxon>Eurotiomycetidae</taxon>
        <taxon>Onygenales</taxon>
        <taxon>Arthrodermataceae</taxon>
        <taxon>Trichophyton</taxon>
    </lineage>
</organism>
<dbReference type="Proteomes" id="UP000009172">
    <property type="component" value="Unassembled WGS sequence"/>
</dbReference>
<feature type="region of interest" description="Disordered" evidence="1">
    <location>
        <begin position="1"/>
        <end position="21"/>
    </location>
</feature>